<keyword evidence="4" id="KW-0255">Endonuclease</keyword>
<evidence type="ECO:0000256" key="4">
    <source>
        <dbReference type="ARBA" id="ARBA00022759"/>
    </source>
</evidence>
<dbReference type="AlphaFoldDB" id="A0A9D4XBM4"/>
<keyword evidence="3" id="KW-0540">Nuclease</keyword>
<gene>
    <name evidence="8" type="ORF">KIW84_041026</name>
</gene>
<dbReference type="GO" id="GO:0016787">
    <property type="term" value="F:hydrolase activity"/>
    <property type="evidence" value="ECO:0007669"/>
    <property type="project" value="UniProtKB-KW"/>
</dbReference>
<keyword evidence="2" id="KW-0548">Nucleotidyltransferase</keyword>
<evidence type="ECO:0000256" key="6">
    <source>
        <dbReference type="ARBA" id="ARBA00022918"/>
    </source>
</evidence>
<organism evidence="8 9">
    <name type="scientific">Pisum sativum</name>
    <name type="common">Garden pea</name>
    <name type="synonym">Lathyrus oleraceus</name>
    <dbReference type="NCBI Taxonomy" id="3888"/>
    <lineage>
        <taxon>Eukaryota</taxon>
        <taxon>Viridiplantae</taxon>
        <taxon>Streptophyta</taxon>
        <taxon>Embryophyta</taxon>
        <taxon>Tracheophyta</taxon>
        <taxon>Spermatophyta</taxon>
        <taxon>Magnoliopsida</taxon>
        <taxon>eudicotyledons</taxon>
        <taxon>Gunneridae</taxon>
        <taxon>Pentapetalae</taxon>
        <taxon>rosids</taxon>
        <taxon>fabids</taxon>
        <taxon>Fabales</taxon>
        <taxon>Fabaceae</taxon>
        <taxon>Papilionoideae</taxon>
        <taxon>50 kb inversion clade</taxon>
        <taxon>NPAAA clade</taxon>
        <taxon>Hologalegina</taxon>
        <taxon>IRL clade</taxon>
        <taxon>Fabeae</taxon>
        <taxon>Lathyrus</taxon>
    </lineage>
</organism>
<evidence type="ECO:0000259" key="7">
    <source>
        <dbReference type="Pfam" id="PF17917"/>
    </source>
</evidence>
<evidence type="ECO:0000313" key="8">
    <source>
        <dbReference type="EMBL" id="KAI5415825.1"/>
    </source>
</evidence>
<evidence type="ECO:0000256" key="3">
    <source>
        <dbReference type="ARBA" id="ARBA00022722"/>
    </source>
</evidence>
<dbReference type="PANTHER" id="PTHR48475:SF1">
    <property type="entry name" value="RNASE H TYPE-1 DOMAIN-CONTAINING PROTEIN"/>
    <property type="match status" value="1"/>
</dbReference>
<evidence type="ECO:0000256" key="5">
    <source>
        <dbReference type="ARBA" id="ARBA00022801"/>
    </source>
</evidence>
<keyword evidence="9" id="KW-1185">Reference proteome</keyword>
<dbReference type="Gramene" id="Psat04G0102600-T1">
    <property type="protein sequence ID" value="KAI5415825.1"/>
    <property type="gene ID" value="KIW84_041026"/>
</dbReference>
<dbReference type="Proteomes" id="UP001058974">
    <property type="component" value="Chromosome 4"/>
</dbReference>
<evidence type="ECO:0000313" key="9">
    <source>
        <dbReference type="Proteomes" id="UP001058974"/>
    </source>
</evidence>
<dbReference type="SUPFAM" id="SSF56672">
    <property type="entry name" value="DNA/RNA polymerases"/>
    <property type="match status" value="1"/>
</dbReference>
<comment type="caution">
    <text evidence="8">The sequence shown here is derived from an EMBL/GenBank/DDBJ whole genome shotgun (WGS) entry which is preliminary data.</text>
</comment>
<protein>
    <recommendedName>
        <fullName evidence="7">Reverse transcriptase RNase H-like domain-containing protein</fullName>
    </recommendedName>
</protein>
<evidence type="ECO:0000256" key="1">
    <source>
        <dbReference type="ARBA" id="ARBA00022679"/>
    </source>
</evidence>
<name>A0A9D4XBM4_PEA</name>
<dbReference type="InterPro" id="IPR043502">
    <property type="entry name" value="DNA/RNA_pol_sf"/>
</dbReference>
<keyword evidence="5" id="KW-0378">Hydrolase</keyword>
<keyword evidence="1" id="KW-0808">Transferase</keyword>
<dbReference type="GO" id="GO:0004519">
    <property type="term" value="F:endonuclease activity"/>
    <property type="evidence" value="ECO:0007669"/>
    <property type="project" value="UniProtKB-KW"/>
</dbReference>
<dbReference type="InterPro" id="IPR041373">
    <property type="entry name" value="RT_RNaseH"/>
</dbReference>
<dbReference type="PANTHER" id="PTHR48475">
    <property type="entry name" value="RIBONUCLEASE H"/>
    <property type="match status" value="1"/>
</dbReference>
<keyword evidence="6" id="KW-0695">RNA-directed DNA polymerase</keyword>
<proteinExistence type="predicted"/>
<reference evidence="8 9" key="1">
    <citation type="journal article" date="2022" name="Nat. Genet.">
        <title>Improved pea reference genome and pan-genome highlight genomic features and evolutionary characteristics.</title>
        <authorList>
            <person name="Yang T."/>
            <person name="Liu R."/>
            <person name="Luo Y."/>
            <person name="Hu S."/>
            <person name="Wang D."/>
            <person name="Wang C."/>
            <person name="Pandey M.K."/>
            <person name="Ge S."/>
            <person name="Xu Q."/>
            <person name="Li N."/>
            <person name="Li G."/>
            <person name="Huang Y."/>
            <person name="Saxena R.K."/>
            <person name="Ji Y."/>
            <person name="Li M."/>
            <person name="Yan X."/>
            <person name="He Y."/>
            <person name="Liu Y."/>
            <person name="Wang X."/>
            <person name="Xiang C."/>
            <person name="Varshney R.K."/>
            <person name="Ding H."/>
            <person name="Gao S."/>
            <person name="Zong X."/>
        </authorList>
    </citation>
    <scope>NUCLEOTIDE SEQUENCE [LARGE SCALE GENOMIC DNA]</scope>
    <source>
        <strain evidence="8 9">cv. Zhongwan 6</strain>
    </source>
</reference>
<accession>A0A9D4XBM4</accession>
<dbReference type="GO" id="GO:0003964">
    <property type="term" value="F:RNA-directed DNA polymerase activity"/>
    <property type="evidence" value="ECO:0007669"/>
    <property type="project" value="UniProtKB-KW"/>
</dbReference>
<dbReference type="EMBL" id="JAMSHJ010000004">
    <property type="protein sequence ID" value="KAI5415825.1"/>
    <property type="molecule type" value="Genomic_DNA"/>
</dbReference>
<evidence type="ECO:0000256" key="2">
    <source>
        <dbReference type="ARBA" id="ARBA00022695"/>
    </source>
</evidence>
<feature type="domain" description="Reverse transcriptase RNase H-like" evidence="7">
    <location>
        <begin position="70"/>
        <end position="156"/>
    </location>
</feature>
<dbReference type="Pfam" id="PF17917">
    <property type="entry name" value="RT_RNaseH"/>
    <property type="match status" value="1"/>
</dbReference>
<sequence length="265" mass="30235">MAKYDFDNPIYQAEEGVEEDCELPEELARLLKQEDGAITPYQEVVETINIGTEDDKKEIKIGASLQDERKRPLIMYLTVLERSMGCVLGQHDESGRKAHAIYYLSKKFTDCEQRYSLLEKTCRALAWAARRLRQYMLTHTTLLISKMDQVKYIFEKPAGLLDYLAAQPIDDYQPMRFDFPDEDIMFLKSKDCEEPLPEEGPDPESKWIMMFDGAVNVNGRGVGAVLITPEGVHMPFCARITFPCTNNEAGRSRMGPFSIRSAKPS</sequence>